<evidence type="ECO:0000256" key="6">
    <source>
        <dbReference type="ARBA" id="ARBA00022801"/>
    </source>
</evidence>
<dbReference type="InterPro" id="IPR046792">
    <property type="entry name" value="Peptidase_C54_cat"/>
</dbReference>
<feature type="domain" description="Peptidase C54 catalytic" evidence="12">
    <location>
        <begin position="43"/>
        <end position="110"/>
    </location>
</feature>
<comment type="similarity">
    <text evidence="2 11">Belongs to the peptidase C54 family.</text>
</comment>
<keyword evidence="3" id="KW-0813">Transport</keyword>
<evidence type="ECO:0000313" key="14">
    <source>
        <dbReference type="Proteomes" id="UP001153148"/>
    </source>
</evidence>
<evidence type="ECO:0000256" key="7">
    <source>
        <dbReference type="ARBA" id="ARBA00022807"/>
    </source>
</evidence>
<evidence type="ECO:0000259" key="12">
    <source>
        <dbReference type="Pfam" id="PF03416"/>
    </source>
</evidence>
<evidence type="ECO:0000256" key="9">
    <source>
        <dbReference type="ARBA" id="ARBA00023006"/>
    </source>
</evidence>
<keyword evidence="5 11" id="KW-0645">Protease</keyword>
<reference evidence="13" key="1">
    <citation type="submission" date="2021-03" db="EMBL/GenBank/DDBJ databases">
        <authorList>
            <person name="Tran Van P."/>
        </authorList>
    </citation>
    <scope>NUCLEOTIDE SEQUENCE</scope>
</reference>
<keyword evidence="6 11" id="KW-0378">Hydrolase</keyword>
<evidence type="ECO:0000256" key="5">
    <source>
        <dbReference type="ARBA" id="ARBA00022670"/>
    </source>
</evidence>
<evidence type="ECO:0000313" key="13">
    <source>
        <dbReference type="EMBL" id="CAG2066696.1"/>
    </source>
</evidence>
<organism evidence="13 14">
    <name type="scientific">Timema podura</name>
    <name type="common">Walking stick</name>
    <dbReference type="NCBI Taxonomy" id="61482"/>
    <lineage>
        <taxon>Eukaryota</taxon>
        <taxon>Metazoa</taxon>
        <taxon>Ecdysozoa</taxon>
        <taxon>Arthropoda</taxon>
        <taxon>Hexapoda</taxon>
        <taxon>Insecta</taxon>
        <taxon>Pterygota</taxon>
        <taxon>Neoptera</taxon>
        <taxon>Polyneoptera</taxon>
        <taxon>Phasmatodea</taxon>
        <taxon>Timematodea</taxon>
        <taxon>Timematoidea</taxon>
        <taxon>Timematidae</taxon>
        <taxon>Timema</taxon>
    </lineage>
</organism>
<keyword evidence="8 11" id="KW-0653">Protein transport</keyword>
<dbReference type="SUPFAM" id="SSF54001">
    <property type="entry name" value="Cysteine proteinases"/>
    <property type="match status" value="1"/>
</dbReference>
<comment type="subcellular location">
    <subcellularLocation>
        <location evidence="1 11">Cytoplasm</location>
    </subcellularLocation>
</comment>
<evidence type="ECO:0000256" key="10">
    <source>
        <dbReference type="ARBA" id="ARBA00029362"/>
    </source>
</evidence>
<evidence type="ECO:0000256" key="3">
    <source>
        <dbReference type="ARBA" id="ARBA00022448"/>
    </source>
</evidence>
<evidence type="ECO:0000256" key="11">
    <source>
        <dbReference type="RuleBase" id="RU363115"/>
    </source>
</evidence>
<dbReference type="PANTHER" id="PTHR22624">
    <property type="entry name" value="CYSTEINE PROTEASE ATG4"/>
    <property type="match status" value="1"/>
</dbReference>
<accession>A0ABN7PME5</accession>
<keyword evidence="14" id="KW-1185">Reference proteome</keyword>
<gene>
    <name evidence="13" type="ORF">TPAB3V08_LOCUS13639</name>
</gene>
<evidence type="ECO:0000256" key="8">
    <source>
        <dbReference type="ARBA" id="ARBA00022927"/>
    </source>
</evidence>
<evidence type="ECO:0000256" key="1">
    <source>
        <dbReference type="ARBA" id="ARBA00004496"/>
    </source>
</evidence>
<comment type="caution">
    <text evidence="13">The sequence shown here is derived from an EMBL/GenBank/DDBJ whole genome shotgun (WGS) entry which is preliminary data.</text>
</comment>
<dbReference type="InterPro" id="IPR005078">
    <property type="entry name" value="Peptidase_C54"/>
</dbReference>
<keyword evidence="4 11" id="KW-0963">Cytoplasm</keyword>
<comment type="catalytic activity">
    <reaction evidence="10">
        <text>[protein]-C-terminal L-amino acid-glycyl-phosphatidylethanolamide + H2O = [protein]-C-terminal L-amino acid-glycine + a 1,2-diacyl-sn-glycero-3-phosphoethanolamine</text>
        <dbReference type="Rhea" id="RHEA:67548"/>
        <dbReference type="Rhea" id="RHEA-COMP:17323"/>
        <dbReference type="Rhea" id="RHEA-COMP:17324"/>
        <dbReference type="ChEBI" id="CHEBI:15377"/>
        <dbReference type="ChEBI" id="CHEBI:64612"/>
        <dbReference type="ChEBI" id="CHEBI:172940"/>
        <dbReference type="ChEBI" id="CHEBI:172941"/>
    </reaction>
    <physiologicalReaction direction="left-to-right" evidence="10">
        <dbReference type="Rhea" id="RHEA:67549"/>
    </physiologicalReaction>
</comment>
<name>A0ABN7PME5_TIMPD</name>
<feature type="non-terminal residue" evidence="13">
    <location>
        <position position="110"/>
    </location>
</feature>
<protein>
    <recommendedName>
        <fullName evidence="11">Cysteine protease</fullName>
        <ecNumber evidence="11">3.4.22.-</ecNumber>
    </recommendedName>
</protein>
<evidence type="ECO:0000256" key="4">
    <source>
        <dbReference type="ARBA" id="ARBA00022490"/>
    </source>
</evidence>
<proteinExistence type="inferred from homology"/>
<comment type="function">
    <text evidence="11">Cysteine protease that plays a key role in autophagy by mediating both proteolytic activation and delipidation of ATG8 family proteins.</text>
</comment>
<keyword evidence="7" id="KW-0788">Thiol protease</keyword>
<dbReference type="EMBL" id="CAJPIN010057717">
    <property type="protein sequence ID" value="CAG2066696.1"/>
    <property type="molecule type" value="Genomic_DNA"/>
</dbReference>
<dbReference type="Proteomes" id="UP001153148">
    <property type="component" value="Unassembled WGS sequence"/>
</dbReference>
<dbReference type="Pfam" id="PF03416">
    <property type="entry name" value="Peptidase_C54"/>
    <property type="match status" value="1"/>
</dbReference>
<sequence length="110" mass="12523">MKKVRSFKNLGTTINKNDNMEKEILARIQAANKCDYVLNKIVDWRWNEDQLPNSSKLFKEDCSHRKIIKWFGDNPSPNSPLSIHMLVSLGEASGKRPGDWYGPGAVAHLL</sequence>
<dbReference type="EC" id="3.4.22.-" evidence="11"/>
<dbReference type="InterPro" id="IPR038765">
    <property type="entry name" value="Papain-like_cys_pep_sf"/>
</dbReference>
<dbReference type="PANTHER" id="PTHR22624:SF52">
    <property type="entry name" value="CYSTEINE PROTEASE"/>
    <property type="match status" value="1"/>
</dbReference>
<keyword evidence="9 11" id="KW-0072">Autophagy</keyword>
<evidence type="ECO:0000256" key="2">
    <source>
        <dbReference type="ARBA" id="ARBA00010958"/>
    </source>
</evidence>